<gene>
    <name evidence="6" type="ORF">PACLA_8A025034</name>
</gene>
<evidence type="ECO:0000256" key="1">
    <source>
        <dbReference type="ARBA" id="ARBA00022690"/>
    </source>
</evidence>
<feature type="disulfide bond" evidence="5">
    <location>
        <begin position="285"/>
        <end position="294"/>
    </location>
</feature>
<dbReference type="PROSITE" id="PS50279">
    <property type="entry name" value="BPTI_KUNITZ_2"/>
    <property type="match status" value="2"/>
</dbReference>
<dbReference type="Proteomes" id="UP001152795">
    <property type="component" value="Unassembled WGS sequence"/>
</dbReference>
<feature type="disulfide bond" evidence="5">
    <location>
        <begin position="267"/>
        <end position="277"/>
    </location>
</feature>
<dbReference type="PROSITE" id="PS50026">
    <property type="entry name" value="EGF_3"/>
    <property type="match status" value="2"/>
</dbReference>
<reference evidence="6" key="1">
    <citation type="submission" date="2020-04" db="EMBL/GenBank/DDBJ databases">
        <authorList>
            <person name="Alioto T."/>
            <person name="Alioto T."/>
            <person name="Gomez Garrido J."/>
        </authorList>
    </citation>
    <scope>NUCLEOTIDE SEQUENCE</scope>
    <source>
        <strain evidence="6">A484AB</strain>
    </source>
</reference>
<organism evidence="6 7">
    <name type="scientific">Paramuricea clavata</name>
    <name type="common">Red gorgonian</name>
    <name type="synonym">Violescent sea-whip</name>
    <dbReference type="NCBI Taxonomy" id="317549"/>
    <lineage>
        <taxon>Eukaryota</taxon>
        <taxon>Metazoa</taxon>
        <taxon>Cnidaria</taxon>
        <taxon>Anthozoa</taxon>
        <taxon>Octocorallia</taxon>
        <taxon>Malacalcyonacea</taxon>
        <taxon>Plexauridae</taxon>
        <taxon>Paramuricea</taxon>
    </lineage>
</organism>
<dbReference type="SMART" id="SM00131">
    <property type="entry name" value="KU"/>
    <property type="match status" value="2"/>
</dbReference>
<dbReference type="SUPFAM" id="SSF57362">
    <property type="entry name" value="BPTI-like"/>
    <property type="match status" value="1"/>
</dbReference>
<dbReference type="Pfam" id="PF00014">
    <property type="entry name" value="Kunitz_BPTI"/>
    <property type="match status" value="2"/>
</dbReference>
<keyword evidence="3 5" id="KW-1015">Disulfide bond</keyword>
<dbReference type="Pfam" id="PF00094">
    <property type="entry name" value="VWD"/>
    <property type="match status" value="1"/>
</dbReference>
<keyword evidence="4" id="KW-0325">Glycoprotein</keyword>
<dbReference type="PROSITE" id="PS51233">
    <property type="entry name" value="VWFD"/>
    <property type="match status" value="1"/>
</dbReference>
<dbReference type="PROSITE" id="PS00022">
    <property type="entry name" value="EGF_1"/>
    <property type="match status" value="2"/>
</dbReference>
<dbReference type="PROSITE" id="PS00280">
    <property type="entry name" value="BPTI_KUNITZ_1"/>
    <property type="match status" value="1"/>
</dbReference>
<protein>
    <submittedName>
        <fullName evidence="6">von Willebrand factor D and EGF domain-containing</fullName>
    </submittedName>
</protein>
<dbReference type="SMART" id="SM00181">
    <property type="entry name" value="EGF"/>
    <property type="match status" value="5"/>
</dbReference>
<evidence type="ECO:0000256" key="3">
    <source>
        <dbReference type="ARBA" id="ARBA00023157"/>
    </source>
</evidence>
<sequence>MVNQKFGLIWLIFLIVPLDIWKAGQLVHARRFQIPDDNIDHLAERTRRKITQKRSSCATTGFRGFCRASLEDKLVNSDGLCAEFLQDLLSDCVANNTVSDELQASQIQSSIREKCEDVCGEDKCTFFDVLVGECATTRTVYYHTVYGSMSLCLSMKFMGCMGVENKFDSKTECEAKCINGNAAVKKRGNSQTIEQRVSNVAAKTCLMGCAHGGRCVDGVCICAEGWTGVDCMKEDCIPKCENGGTCENGACTCTAGYAGSACERPICVPSCRNGGKCVAPNVCECAPGWIGENCQKAFCEAPCLNLGQCIGPNVCDCRKSYQNDPNAFLMYEGSRCEKPMCRDGCVGGVCVFNRSESAEMICKCFPGYSGDDCSVENDCEKVLNHGISTYYLETILSLRQFSAAELATRYSWSLSALQKAACFNYLESLSKSCNATNTTRHYEECNQVCIPASTGRVCDKIWEPSKLALKEYNETRWYHNDGVCETFSFKGCGGNANNFKTEADCKHTCIEHSGSEAHHYRANPLFPRMPGVCYAYGRGHYRTFDGKNYYFYGTCKYQMAYVKDPLIRFSVVLINDPYCDINDLCNKKVEVIMEGAVVVLGNTNENGIPDVTINDENVAIPYKKKTPSIRIAGRYVIVKSADGALVYWDGREDLMIKIPDTFKTGADGQHQVFGLCGTYDDNPGNDFANPQGIVSESMSTFVQSWKEDSDGSCDMTTEIKTPPPCYSPSKSINEGILKAQDICDVLDGHKFTGKYA</sequence>
<proteinExistence type="predicted"/>
<dbReference type="CDD" id="cd00109">
    <property type="entry name" value="Kunitz-type"/>
    <property type="match status" value="1"/>
</dbReference>
<keyword evidence="7" id="KW-1185">Reference proteome</keyword>
<keyword evidence="5" id="KW-0245">EGF-like domain</keyword>
<dbReference type="PANTHER" id="PTHR11339">
    <property type="entry name" value="EXTRACELLULAR MATRIX GLYCOPROTEIN RELATED"/>
    <property type="match status" value="1"/>
</dbReference>
<dbReference type="InterPro" id="IPR001846">
    <property type="entry name" value="VWF_type-D"/>
</dbReference>
<evidence type="ECO:0000313" key="6">
    <source>
        <dbReference type="EMBL" id="CAB4006934.1"/>
    </source>
</evidence>
<dbReference type="InterPro" id="IPR050780">
    <property type="entry name" value="Mucin_vWF_Thrombospondin_sf"/>
</dbReference>
<dbReference type="EMBL" id="CACRXK020005649">
    <property type="protein sequence ID" value="CAB4006934.1"/>
    <property type="molecule type" value="Genomic_DNA"/>
</dbReference>
<dbReference type="InterPro" id="IPR036880">
    <property type="entry name" value="Kunitz_BPTI_sf"/>
</dbReference>
<keyword evidence="1" id="KW-0646">Protease inhibitor</keyword>
<dbReference type="PRINTS" id="PR00759">
    <property type="entry name" value="BASICPTASE"/>
</dbReference>
<evidence type="ECO:0000313" key="7">
    <source>
        <dbReference type="Proteomes" id="UP001152795"/>
    </source>
</evidence>
<dbReference type="PANTHER" id="PTHR11339:SF272">
    <property type="entry name" value="BMP-BINDING ENDOTHELIAL REGULATOR PROTEIN"/>
    <property type="match status" value="1"/>
</dbReference>
<dbReference type="Gene3D" id="2.10.25.10">
    <property type="entry name" value="Laminin"/>
    <property type="match status" value="4"/>
</dbReference>
<dbReference type="GO" id="GO:0031012">
    <property type="term" value="C:extracellular matrix"/>
    <property type="evidence" value="ECO:0007669"/>
    <property type="project" value="TreeGrafter"/>
</dbReference>
<dbReference type="InterPro" id="IPR000742">
    <property type="entry name" value="EGF"/>
</dbReference>
<dbReference type="Gene3D" id="4.10.410.10">
    <property type="entry name" value="Pancreatic trypsin inhibitor Kunitz domain"/>
    <property type="match status" value="2"/>
</dbReference>
<evidence type="ECO:0000256" key="2">
    <source>
        <dbReference type="ARBA" id="ARBA00022900"/>
    </source>
</evidence>
<evidence type="ECO:0000256" key="4">
    <source>
        <dbReference type="ARBA" id="ARBA00023180"/>
    </source>
</evidence>
<dbReference type="InterPro" id="IPR002223">
    <property type="entry name" value="Kunitz_BPTI"/>
</dbReference>
<dbReference type="PROSITE" id="PS01186">
    <property type="entry name" value="EGF_2"/>
    <property type="match status" value="2"/>
</dbReference>
<comment type="caution">
    <text evidence="6">The sequence shown here is derived from an EMBL/GenBank/DDBJ whole genome shotgun (WGS) entry which is preliminary data.</text>
</comment>
<comment type="caution">
    <text evidence="5">Lacks conserved residue(s) required for the propagation of feature annotation.</text>
</comment>
<dbReference type="OrthoDB" id="160294at2759"/>
<evidence type="ECO:0000256" key="5">
    <source>
        <dbReference type="PROSITE-ProRule" id="PRU00076"/>
    </source>
</evidence>
<keyword evidence="2" id="KW-0722">Serine protease inhibitor</keyword>
<dbReference type="InterPro" id="IPR020901">
    <property type="entry name" value="Prtase_inh_Kunz-CS"/>
</dbReference>
<dbReference type="GO" id="GO:0005615">
    <property type="term" value="C:extracellular space"/>
    <property type="evidence" value="ECO:0007669"/>
    <property type="project" value="TreeGrafter"/>
</dbReference>
<accession>A0A6S7HNL8</accession>
<feature type="disulfide bond" evidence="5">
    <location>
        <begin position="364"/>
        <end position="373"/>
    </location>
</feature>
<dbReference type="AlphaFoldDB" id="A0A6S7HNL8"/>
<dbReference type="GO" id="GO:0004867">
    <property type="term" value="F:serine-type endopeptidase inhibitor activity"/>
    <property type="evidence" value="ECO:0007669"/>
    <property type="project" value="UniProtKB-KW"/>
</dbReference>
<name>A0A6S7HNL8_PARCT</name>
<dbReference type="SMART" id="SM00216">
    <property type="entry name" value="VWD"/>
    <property type="match status" value="1"/>
</dbReference>